<dbReference type="AlphaFoldDB" id="A0A0G1QCU8"/>
<name>A0A0G1QCU8_9BACT</name>
<feature type="transmembrane region" description="Helical" evidence="1">
    <location>
        <begin position="30"/>
        <end position="56"/>
    </location>
</feature>
<dbReference type="Proteomes" id="UP000033999">
    <property type="component" value="Unassembled WGS sequence"/>
</dbReference>
<evidence type="ECO:0000256" key="1">
    <source>
        <dbReference type="SAM" id="Phobius"/>
    </source>
</evidence>
<sequence length="97" mass="10882">MNTFLKDGRYFLQAQYARLVIRSEYTKRDLAVLFVVAFFVGYGLKTAAAQVITIGFDDYTLPPKEMLFDLNAVQKKMIENGSVLRESDAMLGGACSE</sequence>
<proteinExistence type="predicted"/>
<comment type="caution">
    <text evidence="2">The sequence shown here is derived from an EMBL/GenBank/DDBJ whole genome shotgun (WGS) entry which is preliminary data.</text>
</comment>
<organism evidence="2 3">
    <name type="scientific">Candidatus Magasanikbacteria bacterium GW2011_GWA2_45_39</name>
    <dbReference type="NCBI Taxonomy" id="1619041"/>
    <lineage>
        <taxon>Bacteria</taxon>
        <taxon>Candidatus Magasanikiibacteriota</taxon>
    </lineage>
</organism>
<accession>A0A0G1QCU8</accession>
<evidence type="ECO:0000313" key="2">
    <source>
        <dbReference type="EMBL" id="KKU06485.1"/>
    </source>
</evidence>
<keyword evidence="1" id="KW-1133">Transmembrane helix</keyword>
<evidence type="ECO:0000313" key="3">
    <source>
        <dbReference type="Proteomes" id="UP000033999"/>
    </source>
</evidence>
<keyword evidence="1" id="KW-0812">Transmembrane</keyword>
<dbReference type="EMBL" id="LCKX01000031">
    <property type="protein sequence ID" value="KKU06485.1"/>
    <property type="molecule type" value="Genomic_DNA"/>
</dbReference>
<reference evidence="2 3" key="1">
    <citation type="journal article" date="2015" name="Nature">
        <title>rRNA introns, odd ribosomes, and small enigmatic genomes across a large radiation of phyla.</title>
        <authorList>
            <person name="Brown C.T."/>
            <person name="Hug L.A."/>
            <person name="Thomas B.C."/>
            <person name="Sharon I."/>
            <person name="Castelle C.J."/>
            <person name="Singh A."/>
            <person name="Wilkins M.J."/>
            <person name="Williams K.H."/>
            <person name="Banfield J.F."/>
        </authorList>
    </citation>
    <scope>NUCLEOTIDE SEQUENCE [LARGE SCALE GENOMIC DNA]</scope>
</reference>
<gene>
    <name evidence="2" type="ORF">UX10_C0031G0006</name>
</gene>
<protein>
    <submittedName>
        <fullName evidence="2">Uncharacterized protein</fullName>
    </submittedName>
</protein>
<keyword evidence="1" id="KW-0472">Membrane</keyword>